<dbReference type="GO" id="GO:0103118">
    <property type="term" value="F:UDP-3-O-[(3R)-3-hydroxyacyl]-glucosamine N-acyltransferase activity"/>
    <property type="evidence" value="ECO:0007669"/>
    <property type="project" value="UniProtKB-EC"/>
</dbReference>
<dbReference type="InterPro" id="IPR020573">
    <property type="entry name" value="UDP_GlcNAc_AcTrfase_non-rep"/>
</dbReference>
<dbReference type="EC" id="2.3.1.191" evidence="7"/>
<organism evidence="9 10">
    <name type="scientific">candidate division WOR-3 bacterium</name>
    <dbReference type="NCBI Taxonomy" id="2052148"/>
    <lineage>
        <taxon>Bacteria</taxon>
        <taxon>Bacteria division WOR-3</taxon>
    </lineage>
</organism>
<dbReference type="Pfam" id="PF00132">
    <property type="entry name" value="Hexapep"/>
    <property type="match status" value="2"/>
</dbReference>
<dbReference type="PANTHER" id="PTHR43378">
    <property type="entry name" value="UDP-3-O-ACYLGLUCOSAMINE N-ACYLTRANSFERASE"/>
    <property type="match status" value="1"/>
</dbReference>
<dbReference type="Proteomes" id="UP000885826">
    <property type="component" value="Unassembled WGS sequence"/>
</dbReference>
<keyword evidence="3 7" id="KW-0808">Transferase</keyword>
<comment type="subunit">
    <text evidence="7">Homotrimer.</text>
</comment>
<evidence type="ECO:0000256" key="6">
    <source>
        <dbReference type="ARBA" id="ARBA00023315"/>
    </source>
</evidence>
<keyword evidence="5 7" id="KW-0443">Lipid metabolism</keyword>
<dbReference type="Gene3D" id="3.40.1390.10">
    <property type="entry name" value="MurE/MurF, N-terminal domain"/>
    <property type="match status" value="1"/>
</dbReference>
<dbReference type="GO" id="GO:0016410">
    <property type="term" value="F:N-acyltransferase activity"/>
    <property type="evidence" value="ECO:0007669"/>
    <property type="project" value="InterPro"/>
</dbReference>
<protein>
    <recommendedName>
        <fullName evidence="7">UDP-3-O-acylglucosamine N-acyltransferase</fullName>
        <ecNumber evidence="7">2.3.1.191</ecNumber>
    </recommendedName>
</protein>
<dbReference type="InterPro" id="IPR011004">
    <property type="entry name" value="Trimer_LpxA-like_sf"/>
</dbReference>
<reference evidence="9" key="1">
    <citation type="journal article" date="2020" name="mSystems">
        <title>Genome- and Community-Level Interaction Insights into Carbon Utilization and Element Cycling Functions of Hydrothermarchaeota in Hydrothermal Sediment.</title>
        <authorList>
            <person name="Zhou Z."/>
            <person name="Liu Y."/>
            <person name="Xu W."/>
            <person name="Pan J."/>
            <person name="Luo Z.H."/>
            <person name="Li M."/>
        </authorList>
    </citation>
    <scope>NUCLEOTIDE SEQUENCE</scope>
    <source>
        <strain evidence="9">HyVt-388</strain>
    </source>
</reference>
<evidence type="ECO:0000256" key="5">
    <source>
        <dbReference type="ARBA" id="ARBA00023098"/>
    </source>
</evidence>
<dbReference type="GO" id="GO:0009245">
    <property type="term" value="P:lipid A biosynthetic process"/>
    <property type="evidence" value="ECO:0007669"/>
    <property type="project" value="UniProtKB-UniRule"/>
</dbReference>
<evidence type="ECO:0000256" key="2">
    <source>
        <dbReference type="ARBA" id="ARBA00022556"/>
    </source>
</evidence>
<gene>
    <name evidence="7 9" type="primary">lpxD</name>
    <name evidence="9" type="ORF">ENI34_03790</name>
</gene>
<dbReference type="NCBIfam" id="TIGR01853">
    <property type="entry name" value="lipid_A_lpxD"/>
    <property type="match status" value="1"/>
</dbReference>
<evidence type="ECO:0000256" key="1">
    <source>
        <dbReference type="ARBA" id="ARBA00022516"/>
    </source>
</evidence>
<dbReference type="PROSITE" id="PS00101">
    <property type="entry name" value="HEXAPEP_TRANSFERASES"/>
    <property type="match status" value="1"/>
</dbReference>
<feature type="active site" description="Proton acceptor" evidence="7">
    <location>
        <position position="226"/>
    </location>
</feature>
<dbReference type="Gene3D" id="2.160.10.10">
    <property type="entry name" value="Hexapeptide repeat proteins"/>
    <property type="match status" value="1"/>
</dbReference>
<keyword evidence="1 7" id="KW-0444">Lipid biosynthesis</keyword>
<dbReference type="InterPro" id="IPR007691">
    <property type="entry name" value="LpxD"/>
</dbReference>
<comment type="similarity">
    <text evidence="7">Belongs to the transferase hexapeptide repeat family. LpxD subfamily.</text>
</comment>
<name>A0A9C9ELB8_UNCW3</name>
<evidence type="ECO:0000259" key="8">
    <source>
        <dbReference type="Pfam" id="PF04613"/>
    </source>
</evidence>
<evidence type="ECO:0000256" key="7">
    <source>
        <dbReference type="HAMAP-Rule" id="MF_00523"/>
    </source>
</evidence>
<comment type="pathway">
    <text evidence="7">Bacterial outer membrane biogenesis; LPS lipid A biosynthesis.</text>
</comment>
<comment type="function">
    <text evidence="7">Catalyzes the N-acylation of UDP-3-O-acylglucosamine using 3-hydroxyacyl-ACP as the acyl donor. Is involved in the biosynthesis of lipid A, a phosphorylated glycolipid that anchors the lipopolysaccharide to the outer membrane of the cell.</text>
</comment>
<dbReference type="NCBIfam" id="NF002060">
    <property type="entry name" value="PRK00892.1"/>
    <property type="match status" value="1"/>
</dbReference>
<dbReference type="SUPFAM" id="SSF51161">
    <property type="entry name" value="Trimeric LpxA-like enzymes"/>
    <property type="match status" value="1"/>
</dbReference>
<keyword evidence="6 7" id="KW-0012">Acyltransferase</keyword>
<accession>A0A9C9ELB8</accession>
<feature type="domain" description="UDP-3-O-[3-hydroxymyristoyl] glucosamine N-acyltransferase non-repeat region" evidence="8">
    <location>
        <begin position="20"/>
        <end position="77"/>
    </location>
</feature>
<keyword evidence="4 7" id="KW-0677">Repeat</keyword>
<sequence>MRLSEVQKIVKGELYGKKNFIIKKIAPHEYAKKNELTFLFNPEYKTDAGAVIAAEKIKHKSGIVVKEPKRAMYILLKFLAEKKKKKQISPLAIIGRNVSIPKNCTIDPFVVINDDVRIGAGTYIGAYSYIEEKVSIGKNCEIHPHTTIYRNTRLGNFVVVNSHSVIGKEGFGYFKQRRYKRIRHIGGVVIKDFVEIGGNVTIDRATIGDTVIGEGTKIDNLVHIAHNVVIGKNCILMGQVGIAGSTKIGDDVILCGQVGISDHLTIGDNVVVYAKSAVFKSIPGRERYSGIPARRHDTVLRALARLYQKYEED</sequence>
<evidence type="ECO:0000256" key="4">
    <source>
        <dbReference type="ARBA" id="ARBA00022737"/>
    </source>
</evidence>
<dbReference type="InterPro" id="IPR001451">
    <property type="entry name" value="Hexapep"/>
</dbReference>
<dbReference type="AlphaFoldDB" id="A0A9C9ELB8"/>
<dbReference type="CDD" id="cd03352">
    <property type="entry name" value="LbH_LpxD"/>
    <property type="match status" value="1"/>
</dbReference>
<dbReference type="InterPro" id="IPR018357">
    <property type="entry name" value="Hexapep_transf_CS"/>
</dbReference>
<evidence type="ECO:0000256" key="3">
    <source>
        <dbReference type="ARBA" id="ARBA00022679"/>
    </source>
</evidence>
<dbReference type="HAMAP" id="MF_00523">
    <property type="entry name" value="LpxD"/>
    <property type="match status" value="1"/>
</dbReference>
<evidence type="ECO:0000313" key="9">
    <source>
        <dbReference type="EMBL" id="HEC78248.1"/>
    </source>
</evidence>
<comment type="caution">
    <text evidence="9">The sequence shown here is derived from an EMBL/GenBank/DDBJ whole genome shotgun (WGS) entry which is preliminary data.</text>
</comment>
<dbReference type="Pfam" id="PF04613">
    <property type="entry name" value="LpxD"/>
    <property type="match status" value="1"/>
</dbReference>
<dbReference type="EMBL" id="DRIG01000039">
    <property type="protein sequence ID" value="HEC78248.1"/>
    <property type="molecule type" value="Genomic_DNA"/>
</dbReference>
<dbReference type="GO" id="GO:0016020">
    <property type="term" value="C:membrane"/>
    <property type="evidence" value="ECO:0007669"/>
    <property type="project" value="GOC"/>
</dbReference>
<evidence type="ECO:0000313" key="10">
    <source>
        <dbReference type="Proteomes" id="UP000885826"/>
    </source>
</evidence>
<keyword evidence="2 7" id="KW-0441">Lipid A biosynthesis</keyword>
<dbReference type="PANTHER" id="PTHR43378:SF2">
    <property type="entry name" value="UDP-3-O-ACYLGLUCOSAMINE N-ACYLTRANSFERASE 1, MITOCHONDRIAL-RELATED"/>
    <property type="match status" value="1"/>
</dbReference>
<comment type="catalytic activity">
    <reaction evidence="7">
        <text>a UDP-3-O-[(3R)-3-hydroxyacyl]-alpha-D-glucosamine + a (3R)-hydroxyacyl-[ACP] = a UDP-2-N,3-O-bis[(3R)-3-hydroxyacyl]-alpha-D-glucosamine + holo-[ACP] + H(+)</text>
        <dbReference type="Rhea" id="RHEA:53836"/>
        <dbReference type="Rhea" id="RHEA-COMP:9685"/>
        <dbReference type="Rhea" id="RHEA-COMP:9945"/>
        <dbReference type="ChEBI" id="CHEBI:15378"/>
        <dbReference type="ChEBI" id="CHEBI:64479"/>
        <dbReference type="ChEBI" id="CHEBI:78827"/>
        <dbReference type="ChEBI" id="CHEBI:137740"/>
        <dbReference type="ChEBI" id="CHEBI:137748"/>
        <dbReference type="EC" id="2.3.1.191"/>
    </reaction>
</comment>
<proteinExistence type="inferred from homology"/>